<evidence type="ECO:0000313" key="2">
    <source>
        <dbReference type="EMBL" id="AGB37240.1"/>
    </source>
</evidence>
<keyword evidence="1" id="KW-1133">Transmembrane helix</keyword>
<protein>
    <submittedName>
        <fullName evidence="2">Uncharacterized protein</fullName>
    </submittedName>
</protein>
<proteinExistence type="predicted"/>
<dbReference type="eggNOG" id="arCOG07976">
    <property type="taxonomic scope" value="Archaea"/>
</dbReference>
<dbReference type="AlphaFoldDB" id="L0JY62"/>
<sequence length="101" mass="10317">MRPSTGGSPRCERCGYELEGSEEGCPGCGFNPRQTGIRVSLGFLLVVVCSMTVLSIPVLAGLAPILLAVAAVSFGLAVATFVLSVLATPARIGAVLARLRG</sequence>
<reference evidence="2 3" key="1">
    <citation type="submission" date="2012-11" db="EMBL/GenBank/DDBJ databases">
        <title>FINISHED of Natronococcus occultus SP4, DSM 3396.</title>
        <authorList>
            <consortium name="DOE Joint Genome Institute"/>
            <person name="Eisen J."/>
            <person name="Huntemann M."/>
            <person name="Wei C.-L."/>
            <person name="Han J."/>
            <person name="Detter J.C."/>
            <person name="Han C."/>
            <person name="Tapia R."/>
            <person name="Chen A."/>
            <person name="Kyrpides N."/>
            <person name="Mavromatis K."/>
            <person name="Markowitz V."/>
            <person name="Szeto E."/>
            <person name="Ivanova N."/>
            <person name="Mikhailova N."/>
            <person name="Ovchinnikova G."/>
            <person name="Pagani I."/>
            <person name="Pati A."/>
            <person name="Goodwin L."/>
            <person name="Nordberg H.P."/>
            <person name="Cantor M.N."/>
            <person name="Hua S.X."/>
            <person name="Woyke T."/>
            <person name="Eisen J."/>
            <person name="Klenk H.-P."/>
            <person name="Klenk H.-P."/>
        </authorList>
    </citation>
    <scope>NUCLEOTIDE SEQUENCE [LARGE SCALE GENOMIC DNA]</scope>
    <source>
        <strain evidence="2 3">SP4</strain>
    </source>
</reference>
<keyword evidence="1" id="KW-0812">Transmembrane</keyword>
<accession>L0JY62</accession>
<dbReference type="KEGG" id="nou:Natoc_1429"/>
<keyword evidence="3" id="KW-1185">Reference proteome</keyword>
<dbReference type="GeneID" id="14404513"/>
<dbReference type="Proteomes" id="UP000010878">
    <property type="component" value="Chromosome"/>
</dbReference>
<evidence type="ECO:0000256" key="1">
    <source>
        <dbReference type="SAM" id="Phobius"/>
    </source>
</evidence>
<dbReference type="OrthoDB" id="202186at2157"/>
<feature type="transmembrane region" description="Helical" evidence="1">
    <location>
        <begin position="39"/>
        <end position="59"/>
    </location>
</feature>
<dbReference type="RefSeq" id="WP_015320690.1">
    <property type="nucleotide sequence ID" value="NC_019974.1"/>
</dbReference>
<organism evidence="2 3">
    <name type="scientific">Natronococcus occultus SP4</name>
    <dbReference type="NCBI Taxonomy" id="694430"/>
    <lineage>
        <taxon>Archaea</taxon>
        <taxon>Methanobacteriati</taxon>
        <taxon>Methanobacteriota</taxon>
        <taxon>Stenosarchaea group</taxon>
        <taxon>Halobacteria</taxon>
        <taxon>Halobacteriales</taxon>
        <taxon>Natrialbaceae</taxon>
        <taxon>Natronococcus</taxon>
    </lineage>
</organism>
<dbReference type="HOGENOM" id="CLU_2285115_0_0_2"/>
<name>L0JY62_9EURY</name>
<evidence type="ECO:0000313" key="3">
    <source>
        <dbReference type="Proteomes" id="UP000010878"/>
    </source>
</evidence>
<keyword evidence="1" id="KW-0472">Membrane</keyword>
<gene>
    <name evidence="2" type="ORF">Natoc_1429</name>
</gene>
<dbReference type="STRING" id="694430.Natoc_1429"/>
<feature type="transmembrane region" description="Helical" evidence="1">
    <location>
        <begin position="65"/>
        <end position="90"/>
    </location>
</feature>
<dbReference type="EMBL" id="CP003929">
    <property type="protein sequence ID" value="AGB37240.1"/>
    <property type="molecule type" value="Genomic_DNA"/>
</dbReference>